<dbReference type="PIRSF" id="PIRSF015947">
    <property type="entry name" value="26S_Psome_Rpn2"/>
    <property type="match status" value="1"/>
</dbReference>
<dbReference type="KEGG" id="bpg:Bathy07g03940"/>
<evidence type="ECO:0000259" key="7">
    <source>
        <dbReference type="Pfam" id="PF21505"/>
    </source>
</evidence>
<dbReference type="Pfam" id="PF13646">
    <property type="entry name" value="HEAT_2"/>
    <property type="match status" value="1"/>
</dbReference>
<keyword evidence="9" id="KW-1185">Reference proteome</keyword>
<evidence type="ECO:0000259" key="6">
    <source>
        <dbReference type="Pfam" id="PF18004"/>
    </source>
</evidence>
<dbReference type="RefSeq" id="XP_007511899.1">
    <property type="nucleotide sequence ID" value="XM_007511837.1"/>
</dbReference>
<dbReference type="GO" id="GO:0034515">
    <property type="term" value="C:proteasome storage granule"/>
    <property type="evidence" value="ECO:0007669"/>
    <property type="project" value="TreeGrafter"/>
</dbReference>
<proteinExistence type="inferred from homology"/>
<keyword evidence="3 4" id="KW-0647">Proteasome</keyword>
<dbReference type="InterPro" id="IPR016024">
    <property type="entry name" value="ARM-type_fold"/>
</dbReference>
<accession>K8F1Q3</accession>
<dbReference type="STRING" id="41875.K8F1Q3"/>
<name>K8F1Q3_9CHLO</name>
<dbReference type="InterPro" id="IPR016642">
    <property type="entry name" value="26S_Psome_Rpn2"/>
</dbReference>
<gene>
    <name evidence="8" type="ORF">Bathy07g03940</name>
</gene>
<feature type="region of interest" description="Disordered" evidence="5">
    <location>
        <begin position="1020"/>
        <end position="1048"/>
    </location>
</feature>
<dbReference type="PANTHER" id="PTHR10943:SF2">
    <property type="entry name" value="26S PROTEASOME NON-ATPASE REGULATORY SUBUNIT 1"/>
    <property type="match status" value="1"/>
</dbReference>
<dbReference type="AlphaFoldDB" id="K8F1Q3"/>
<reference evidence="8 9" key="1">
    <citation type="submission" date="2011-10" db="EMBL/GenBank/DDBJ databases">
        <authorList>
            <person name="Genoscope - CEA"/>
        </authorList>
    </citation>
    <scope>NUCLEOTIDE SEQUENCE [LARGE SCALE GENOMIC DNA]</scope>
    <source>
        <strain evidence="8 9">RCC 1105</strain>
    </source>
</reference>
<protein>
    <recommendedName>
        <fullName evidence="4">26S proteasome non-ATPase regulatory subunit 1 homolog</fullName>
    </recommendedName>
</protein>
<feature type="compositionally biased region" description="Basic and acidic residues" evidence="5">
    <location>
        <begin position="870"/>
        <end position="883"/>
    </location>
</feature>
<dbReference type="InterPro" id="IPR040623">
    <property type="entry name" value="RPN2_C"/>
</dbReference>
<dbReference type="GO" id="GO:0042176">
    <property type="term" value="P:regulation of protein catabolic process"/>
    <property type="evidence" value="ECO:0007669"/>
    <property type="project" value="UniProtKB-UniRule"/>
</dbReference>
<evidence type="ECO:0000256" key="3">
    <source>
        <dbReference type="ARBA" id="ARBA00022942"/>
    </source>
</evidence>
<sequence length="1048" mass="114557">MAAAVLTTPKTSSRRGESAKSTTSAAGILALLEEPQDVLKVHGLRMLNDYAMRTSWHEVASAIEIIEGMHEDEFFSHRDLAALVASKVFYHLGDLEDALSYALAAGKLFDVAEKNSDFVDTVLAKAIDTYVEKRQRGGTVVREAAAEAMEEGEEERGEAFDVSIDPRLESIVDRMFEKCHEEKQWTHAVGVALESKRLDALEKAISRAEQPEVVLSYATKVSQTLVMQKSFRAEALALLVKLYETLDFDEPNYNGVCQCLAILEDDKRCADVLLSLVKSSDERDNLQAYQIGFNLFEMDLRNFLSGVANLVVSASLASKQTPIKDGQEQKEADKQARTNSLVSILRGETPAKLYLEFLKTKSHGDPALVEKLKKAVEGRNSVMHGSVVFANAMSNCGTTSDAFLRQNLDWLSRATNWARFSATAGVGVIHRGRAEDSKQLLSQLLPAPSPYTLGGALYAMGLMHCGRPHCGEASTFIIERLRAANNETVQHGACLGIGLSSYGKSELDAECMMELFRILRSDSAVAGEAAGIGLGFVLAGLRKNPSENSGNKSLHDNWTRDMLAYARKTSHEKIIRGLGLGLACAFATCEEDADAIIEDALGDGDALIRYGGCQIIGSAYVGTGNNDAIRKLLHVAVSDVSDDVRRCAVMSIGFVLTNNPEQCVRVVQLLSESYNPHARYGAAMAVGIACAGTGNVNAAKLLEPMRRDKVDFVQQGAAIASALVLVQQPEDRLSKFRDEMQKMSADSSETTMSKMGAIMASGILDCGGRNCTISLKSRAGRPRMTSTLGVLVFTQYWYWFPFGHFLSIATIPTAFIGVDKTLQMPHYECVSNAKPSLFKYADYLSDEKDKKTTEVKKAVLSTTKKAQKLLNEKNVKKMNKDAESMDADDNVPSRPQSRAAKDDNEMDATATTTTTTAEGEKEGEEKEGEEEKKEDEPEPEFEILTNPSRVTPQQEKFISFDPAARFVPCESSTTTTTTTTTIKEKSRVGRGFVVLKDQTPEEEVFYVELAFQKAEVDAQAGNAANAGAGNDDDDEPAPPEEFDFDEDD</sequence>
<feature type="domain" description="26S proteasome non-ATPase regulatory subunit 1/RPN2 N-terminal" evidence="7">
    <location>
        <begin position="23"/>
        <end position="360"/>
    </location>
</feature>
<dbReference type="EMBL" id="FO082272">
    <property type="protein sequence ID" value="CCO65987.1"/>
    <property type="molecule type" value="Genomic_DNA"/>
</dbReference>
<evidence type="ECO:0000256" key="2">
    <source>
        <dbReference type="ARBA" id="ARBA00022737"/>
    </source>
</evidence>
<dbReference type="GeneID" id="19014883"/>
<dbReference type="Gene3D" id="1.25.10.10">
    <property type="entry name" value="Leucine-rich Repeat Variant"/>
    <property type="match status" value="1"/>
</dbReference>
<feature type="compositionally biased region" description="Low complexity" evidence="5">
    <location>
        <begin position="907"/>
        <end position="917"/>
    </location>
</feature>
<evidence type="ECO:0000256" key="1">
    <source>
        <dbReference type="ARBA" id="ARBA00006308"/>
    </source>
</evidence>
<evidence type="ECO:0000256" key="5">
    <source>
        <dbReference type="SAM" id="MobiDB-lite"/>
    </source>
</evidence>
<feature type="region of interest" description="Disordered" evidence="5">
    <location>
        <begin position="1"/>
        <end position="20"/>
    </location>
</feature>
<feature type="region of interest" description="Disordered" evidence="5">
    <location>
        <begin position="870"/>
        <end position="952"/>
    </location>
</feature>
<dbReference type="GO" id="GO:0008540">
    <property type="term" value="C:proteasome regulatory particle, base subcomplex"/>
    <property type="evidence" value="ECO:0007669"/>
    <property type="project" value="UniProtKB-UniRule"/>
</dbReference>
<dbReference type="OrthoDB" id="261572at2759"/>
<dbReference type="GO" id="GO:0005634">
    <property type="term" value="C:nucleus"/>
    <property type="evidence" value="ECO:0007669"/>
    <property type="project" value="TreeGrafter"/>
</dbReference>
<evidence type="ECO:0000313" key="9">
    <source>
        <dbReference type="Proteomes" id="UP000198341"/>
    </source>
</evidence>
<dbReference type="SUPFAM" id="SSF48371">
    <property type="entry name" value="ARM repeat"/>
    <property type="match status" value="1"/>
</dbReference>
<dbReference type="Proteomes" id="UP000198341">
    <property type="component" value="Chromosome 7"/>
</dbReference>
<organism evidence="8 9">
    <name type="scientific">Bathycoccus prasinos</name>
    <dbReference type="NCBI Taxonomy" id="41875"/>
    <lineage>
        <taxon>Eukaryota</taxon>
        <taxon>Viridiplantae</taxon>
        <taxon>Chlorophyta</taxon>
        <taxon>Mamiellophyceae</taxon>
        <taxon>Mamiellales</taxon>
        <taxon>Bathycoccaceae</taxon>
        <taxon>Bathycoccus</taxon>
    </lineage>
</organism>
<dbReference type="Pfam" id="PF18004">
    <property type="entry name" value="RPN2_C"/>
    <property type="match status" value="1"/>
</dbReference>
<dbReference type="InterPro" id="IPR048570">
    <property type="entry name" value="PSMD1_RPN2_N"/>
</dbReference>
<feature type="compositionally biased region" description="Low complexity" evidence="5">
    <location>
        <begin position="1020"/>
        <end position="1029"/>
    </location>
</feature>
<dbReference type="Pfam" id="PF21505">
    <property type="entry name" value="RPN2_N"/>
    <property type="match status" value="1"/>
</dbReference>
<comment type="similarity">
    <text evidence="1 4">Belongs to the proteasome subunit S1 family.</text>
</comment>
<feature type="domain" description="26S proteasome regulatory subunit RPN2 C-terminal" evidence="6">
    <location>
        <begin position="813"/>
        <end position="1004"/>
    </location>
</feature>
<comment type="function">
    <text evidence="4">Acts as a regulatory subunit of the 26S proteasome which is involved in the ATP-dependent degradation of ubiquitinated proteins.</text>
</comment>
<evidence type="ECO:0000313" key="8">
    <source>
        <dbReference type="EMBL" id="CCO65987.1"/>
    </source>
</evidence>
<dbReference type="GO" id="GO:0043161">
    <property type="term" value="P:proteasome-mediated ubiquitin-dependent protein catabolic process"/>
    <property type="evidence" value="ECO:0007669"/>
    <property type="project" value="TreeGrafter"/>
</dbReference>
<comment type="subunit">
    <text evidence="4">Component of the 19S regulatory particle (RP/PA700) base subcomplex of the 26S proteasome. The 26S proteasome is composed of a core protease (CP), known as the 20S proteasome, capped at one or both ends by the 19S regulatory particle (RP/PA700).</text>
</comment>
<dbReference type="GO" id="GO:0030234">
    <property type="term" value="F:enzyme regulator activity"/>
    <property type="evidence" value="ECO:0007669"/>
    <property type="project" value="UniProtKB-UniRule"/>
</dbReference>
<feature type="compositionally biased region" description="Basic and acidic residues" evidence="5">
    <location>
        <begin position="918"/>
        <end position="935"/>
    </location>
</feature>
<evidence type="ECO:0000256" key="4">
    <source>
        <dbReference type="PIRNR" id="PIRNR015947"/>
    </source>
</evidence>
<feature type="compositionally biased region" description="Acidic residues" evidence="5">
    <location>
        <begin position="1030"/>
        <end position="1048"/>
    </location>
</feature>
<dbReference type="PANTHER" id="PTHR10943">
    <property type="entry name" value="26S PROTEASOME NON-ATPASE REGULATORY SUBUNIT"/>
    <property type="match status" value="1"/>
</dbReference>
<dbReference type="eggNOG" id="KOG2062">
    <property type="taxonomic scope" value="Eukaryota"/>
</dbReference>
<keyword evidence="2" id="KW-0677">Repeat</keyword>
<dbReference type="InterPro" id="IPR011989">
    <property type="entry name" value="ARM-like"/>
</dbReference>